<gene>
    <name evidence="1" type="ORF">JE024_27325</name>
</gene>
<sequence length="210" mass="22989">MTSFSADPDGSDAPFTGIGDPVLVVTDKRRSLVAVAGEREYDEAETVGLFHVTDRARRRWLLLSRYPVTAMAFHPTLPLLAVGSGEYDGGYFFEGELLLVHLETGTAVSLIEHHLGRQVLGLEWLSHQELRVLMAPPDDWKDGKAHVEGHTAVVHRSDWTTVEAKSLTGRDLAGPRGPAPRLDHREAAKRAVARLAVPQTRRHGISGAHG</sequence>
<comment type="caution">
    <text evidence="1">The sequence shown here is derived from an EMBL/GenBank/DDBJ whole genome shotgun (WGS) entry which is preliminary data.</text>
</comment>
<dbReference type="EMBL" id="JAFEJA010000001">
    <property type="protein sequence ID" value="MBM9622384.1"/>
    <property type="molecule type" value="Genomic_DNA"/>
</dbReference>
<organism evidence="1 2">
    <name type="scientific">Streptomyces zhihengii</name>
    <dbReference type="NCBI Taxonomy" id="1818004"/>
    <lineage>
        <taxon>Bacteria</taxon>
        <taxon>Bacillati</taxon>
        <taxon>Actinomycetota</taxon>
        <taxon>Actinomycetes</taxon>
        <taxon>Kitasatosporales</taxon>
        <taxon>Streptomycetaceae</taxon>
        <taxon>Streptomyces</taxon>
    </lineage>
</organism>
<accession>A0ABS2UXZ9</accession>
<keyword evidence="2" id="KW-1185">Reference proteome</keyword>
<name>A0ABS2UXZ9_9ACTN</name>
<reference evidence="1 2" key="1">
    <citation type="journal article" date="2016" name="Arch. Microbiol.">
        <title>Streptomyces zhihengii sp. nov., isolated from rhizospheric soil of Psammosilene tunicoides.</title>
        <authorList>
            <person name="Huang M.J."/>
            <person name="Fei J.J."/>
            <person name="Salam N."/>
            <person name="Kim C.J."/>
            <person name="Hozzein W.N."/>
            <person name="Xiao M."/>
            <person name="Huang H.Q."/>
            <person name="Li W.J."/>
        </authorList>
    </citation>
    <scope>NUCLEOTIDE SEQUENCE [LARGE SCALE GENOMIC DNA]</scope>
    <source>
        <strain evidence="1 2">YIM T102</strain>
    </source>
</reference>
<dbReference type="Proteomes" id="UP000664109">
    <property type="component" value="Unassembled WGS sequence"/>
</dbReference>
<protein>
    <submittedName>
        <fullName evidence="1">Uncharacterized protein</fullName>
    </submittedName>
</protein>
<dbReference type="RefSeq" id="WP_205376127.1">
    <property type="nucleotide sequence ID" value="NZ_JAFEJA010000001.1"/>
</dbReference>
<evidence type="ECO:0000313" key="1">
    <source>
        <dbReference type="EMBL" id="MBM9622384.1"/>
    </source>
</evidence>
<dbReference type="InterPro" id="IPR011044">
    <property type="entry name" value="Quino_amine_DH_bsu"/>
</dbReference>
<proteinExistence type="predicted"/>
<evidence type="ECO:0000313" key="2">
    <source>
        <dbReference type="Proteomes" id="UP000664109"/>
    </source>
</evidence>
<dbReference type="SUPFAM" id="SSF50969">
    <property type="entry name" value="YVTN repeat-like/Quinoprotein amine dehydrogenase"/>
    <property type="match status" value="1"/>
</dbReference>